<dbReference type="AlphaFoldDB" id="S7QCJ7"/>
<dbReference type="RefSeq" id="XP_007864223.1">
    <property type="nucleotide sequence ID" value="XM_007866032.1"/>
</dbReference>
<organism evidence="6 7">
    <name type="scientific">Gloeophyllum trabeum (strain ATCC 11539 / FP-39264 / Madison 617)</name>
    <name type="common">Brown rot fungus</name>
    <dbReference type="NCBI Taxonomy" id="670483"/>
    <lineage>
        <taxon>Eukaryota</taxon>
        <taxon>Fungi</taxon>
        <taxon>Dikarya</taxon>
        <taxon>Basidiomycota</taxon>
        <taxon>Agaricomycotina</taxon>
        <taxon>Agaricomycetes</taxon>
        <taxon>Gloeophyllales</taxon>
        <taxon>Gloeophyllaceae</taxon>
        <taxon>Gloeophyllum</taxon>
    </lineage>
</organism>
<dbReference type="InterPro" id="IPR001533">
    <property type="entry name" value="Pterin_deHydtase"/>
</dbReference>
<accession>S7QCJ7</accession>
<dbReference type="EMBL" id="KB469299">
    <property type="protein sequence ID" value="EPQ57067.1"/>
    <property type="molecule type" value="Genomic_DNA"/>
</dbReference>
<evidence type="ECO:0000256" key="2">
    <source>
        <dbReference type="ARBA" id="ARBA00006472"/>
    </source>
</evidence>
<feature type="compositionally biased region" description="Low complexity" evidence="5">
    <location>
        <begin position="32"/>
        <end position="45"/>
    </location>
</feature>
<dbReference type="Pfam" id="PF01329">
    <property type="entry name" value="Pterin_4a"/>
    <property type="match status" value="1"/>
</dbReference>
<sequence length="212" mass="23821">MLARLSASSLAALKPIRIGGSRHLVSGYRCLSTPSATPTTEPSESGKLTERHEPWPPKPKVPTLLSTEEAEQYSPILSRRFWKYKQTPPTLFKIYAFKKYDDVVLFANMVANLAKTENHHPVVRFSYDQVRVSVRTHTAVDPSAKTERERIVSGVTLQDVRFALRVEDVFYGVFLRTGRADTKVFLKAQQLSERGESQNGEDPGTDAEPQSD</sequence>
<dbReference type="KEGG" id="gtr:GLOTRDRAFT_115141"/>
<evidence type="ECO:0000256" key="3">
    <source>
        <dbReference type="ARBA" id="ARBA00013252"/>
    </source>
</evidence>
<comment type="catalytic activity">
    <reaction evidence="1">
        <text>(4aS,6R)-4a-hydroxy-L-erythro-5,6,7,8-tetrahydrobiopterin = (6R)-L-erythro-6,7-dihydrobiopterin + H2O</text>
        <dbReference type="Rhea" id="RHEA:11920"/>
        <dbReference type="ChEBI" id="CHEBI:15377"/>
        <dbReference type="ChEBI" id="CHEBI:15642"/>
        <dbReference type="ChEBI" id="CHEBI:43120"/>
        <dbReference type="EC" id="4.2.1.96"/>
    </reaction>
</comment>
<keyword evidence="7" id="KW-1185">Reference proteome</keyword>
<feature type="region of interest" description="Disordered" evidence="5">
    <location>
        <begin position="31"/>
        <end position="62"/>
    </location>
</feature>
<feature type="compositionally biased region" description="Polar residues" evidence="5">
    <location>
        <begin position="190"/>
        <end position="200"/>
    </location>
</feature>
<proteinExistence type="inferred from homology"/>
<dbReference type="HOGENOM" id="CLU_1299833_0_0_1"/>
<dbReference type="Proteomes" id="UP000030669">
    <property type="component" value="Unassembled WGS sequence"/>
</dbReference>
<evidence type="ECO:0000256" key="1">
    <source>
        <dbReference type="ARBA" id="ARBA00001554"/>
    </source>
</evidence>
<dbReference type="EC" id="4.2.1.96" evidence="3"/>
<reference evidence="6 7" key="1">
    <citation type="journal article" date="2012" name="Science">
        <title>The Paleozoic origin of enzymatic lignin decomposition reconstructed from 31 fungal genomes.</title>
        <authorList>
            <person name="Floudas D."/>
            <person name="Binder M."/>
            <person name="Riley R."/>
            <person name="Barry K."/>
            <person name="Blanchette R.A."/>
            <person name="Henrissat B."/>
            <person name="Martinez A.T."/>
            <person name="Otillar R."/>
            <person name="Spatafora J.W."/>
            <person name="Yadav J.S."/>
            <person name="Aerts A."/>
            <person name="Benoit I."/>
            <person name="Boyd A."/>
            <person name="Carlson A."/>
            <person name="Copeland A."/>
            <person name="Coutinho P.M."/>
            <person name="de Vries R.P."/>
            <person name="Ferreira P."/>
            <person name="Findley K."/>
            <person name="Foster B."/>
            <person name="Gaskell J."/>
            <person name="Glotzer D."/>
            <person name="Gorecki P."/>
            <person name="Heitman J."/>
            <person name="Hesse C."/>
            <person name="Hori C."/>
            <person name="Igarashi K."/>
            <person name="Jurgens J.A."/>
            <person name="Kallen N."/>
            <person name="Kersten P."/>
            <person name="Kohler A."/>
            <person name="Kuees U."/>
            <person name="Kumar T.K.A."/>
            <person name="Kuo A."/>
            <person name="LaButti K."/>
            <person name="Larrondo L.F."/>
            <person name="Lindquist E."/>
            <person name="Ling A."/>
            <person name="Lombard V."/>
            <person name="Lucas S."/>
            <person name="Lundell T."/>
            <person name="Martin R."/>
            <person name="McLaughlin D.J."/>
            <person name="Morgenstern I."/>
            <person name="Morin E."/>
            <person name="Murat C."/>
            <person name="Nagy L.G."/>
            <person name="Nolan M."/>
            <person name="Ohm R.A."/>
            <person name="Patyshakuliyeva A."/>
            <person name="Rokas A."/>
            <person name="Ruiz-Duenas F.J."/>
            <person name="Sabat G."/>
            <person name="Salamov A."/>
            <person name="Samejima M."/>
            <person name="Schmutz J."/>
            <person name="Slot J.C."/>
            <person name="St John F."/>
            <person name="Stenlid J."/>
            <person name="Sun H."/>
            <person name="Sun S."/>
            <person name="Syed K."/>
            <person name="Tsang A."/>
            <person name="Wiebenga A."/>
            <person name="Young D."/>
            <person name="Pisabarro A."/>
            <person name="Eastwood D.C."/>
            <person name="Martin F."/>
            <person name="Cullen D."/>
            <person name="Grigoriev I.V."/>
            <person name="Hibbett D.S."/>
        </authorList>
    </citation>
    <scope>NUCLEOTIDE SEQUENCE [LARGE SCALE GENOMIC DNA]</scope>
    <source>
        <strain evidence="6 7">ATCC 11539</strain>
    </source>
</reference>
<evidence type="ECO:0000256" key="4">
    <source>
        <dbReference type="ARBA" id="ARBA00023239"/>
    </source>
</evidence>
<dbReference type="GO" id="GO:0006729">
    <property type="term" value="P:tetrahydrobiopterin biosynthetic process"/>
    <property type="evidence" value="ECO:0007669"/>
    <property type="project" value="InterPro"/>
</dbReference>
<evidence type="ECO:0000256" key="5">
    <source>
        <dbReference type="SAM" id="MobiDB-lite"/>
    </source>
</evidence>
<evidence type="ECO:0000313" key="6">
    <source>
        <dbReference type="EMBL" id="EPQ57067.1"/>
    </source>
</evidence>
<dbReference type="SUPFAM" id="SSF55248">
    <property type="entry name" value="PCD-like"/>
    <property type="match status" value="1"/>
</dbReference>
<dbReference type="GeneID" id="19299991"/>
<name>S7QCJ7_GLOTA</name>
<dbReference type="GO" id="GO:0008124">
    <property type="term" value="F:4-alpha-hydroxytetrahydrobiopterin dehydratase activity"/>
    <property type="evidence" value="ECO:0007669"/>
    <property type="project" value="UniProtKB-EC"/>
</dbReference>
<protein>
    <recommendedName>
        <fullName evidence="3">4a-hydroxytetrahydrobiopterin dehydratase</fullName>
        <ecNumber evidence="3">4.2.1.96</ecNumber>
    </recommendedName>
</protein>
<dbReference type="Gene3D" id="3.30.1360.20">
    <property type="entry name" value="Transcriptional coactivator/pterin dehydratase"/>
    <property type="match status" value="1"/>
</dbReference>
<evidence type="ECO:0000313" key="7">
    <source>
        <dbReference type="Proteomes" id="UP000030669"/>
    </source>
</evidence>
<comment type="similarity">
    <text evidence="2">Belongs to the pterin-4-alpha-carbinolamine dehydratase family.</text>
</comment>
<gene>
    <name evidence="6" type="ORF">GLOTRDRAFT_115141</name>
</gene>
<keyword evidence="4" id="KW-0456">Lyase</keyword>
<feature type="region of interest" description="Disordered" evidence="5">
    <location>
        <begin position="190"/>
        <end position="212"/>
    </location>
</feature>
<feature type="compositionally biased region" description="Acidic residues" evidence="5">
    <location>
        <begin position="203"/>
        <end position="212"/>
    </location>
</feature>
<dbReference type="InterPro" id="IPR036428">
    <property type="entry name" value="PCD_sf"/>
</dbReference>
<dbReference type="STRING" id="670483.S7QCJ7"/>
<dbReference type="OrthoDB" id="3263285at2759"/>